<feature type="region of interest" description="Disordered" evidence="1">
    <location>
        <begin position="284"/>
        <end position="304"/>
    </location>
</feature>
<feature type="compositionally biased region" description="Polar residues" evidence="1">
    <location>
        <begin position="1"/>
        <end position="10"/>
    </location>
</feature>
<comment type="caution">
    <text evidence="3">The sequence shown here is derived from an EMBL/GenBank/DDBJ whole genome shotgun (WGS) entry which is preliminary data.</text>
</comment>
<name>A0AAD8BRS9_BIOPF</name>
<dbReference type="InterPro" id="IPR050927">
    <property type="entry name" value="TRPM"/>
</dbReference>
<evidence type="ECO:0000256" key="1">
    <source>
        <dbReference type="SAM" id="MobiDB-lite"/>
    </source>
</evidence>
<sequence length="408" mass="47903">MWKNGTVPSHSRSKQPEPELAETSKKSCCIRMFRKLLVPRVIAFLRFISHLIFLGFFAIWIISFLAVDTLHWIEWVLLTWVLFYSAEIINQCIRNVMRHRRSCWSFIDGIELVSVLLFLFSCSLHIAAYKRHQDNQLLMVFVLTLFSIDFMLFCIFTLEFCYITKSLGPRLIVIIKMVKILCQFLLIILAFFIAFAVSSQAVLYPNTQLSDLLDFRIIKRPFWSMFGEFTLDELEPNVIRRKVSSAINNTTCNSIAILIITDNKFRSQSIGHYDKVNDKFQKRNKDKETKISPKESCDKETETDSTKYNIEKTQEHCDIGTQTVIPEPMITYKKKYRPLVGRISVSPDFPSTNRWVVKGLRAVKRRDMKDILSGFHKKKHSAYIEKVYHSYFSRRKLKDTRKVLNFPK</sequence>
<evidence type="ECO:0000256" key="2">
    <source>
        <dbReference type="SAM" id="Phobius"/>
    </source>
</evidence>
<dbReference type="GO" id="GO:0099604">
    <property type="term" value="F:ligand-gated calcium channel activity"/>
    <property type="evidence" value="ECO:0007669"/>
    <property type="project" value="TreeGrafter"/>
</dbReference>
<feature type="region of interest" description="Disordered" evidence="1">
    <location>
        <begin position="1"/>
        <end position="20"/>
    </location>
</feature>
<keyword evidence="3" id="KW-0675">Receptor</keyword>
<feature type="transmembrane region" description="Helical" evidence="2">
    <location>
        <begin position="41"/>
        <end position="66"/>
    </location>
</feature>
<feature type="transmembrane region" description="Helical" evidence="2">
    <location>
        <begin position="72"/>
        <end position="93"/>
    </location>
</feature>
<dbReference type="AlphaFoldDB" id="A0AAD8BRS9"/>
<dbReference type="EMBL" id="JASAOG010000047">
    <property type="protein sequence ID" value="KAK0058614.1"/>
    <property type="molecule type" value="Genomic_DNA"/>
</dbReference>
<organism evidence="3 4">
    <name type="scientific">Biomphalaria pfeifferi</name>
    <name type="common">Bloodfluke planorb</name>
    <name type="synonym">Freshwater snail</name>
    <dbReference type="NCBI Taxonomy" id="112525"/>
    <lineage>
        <taxon>Eukaryota</taxon>
        <taxon>Metazoa</taxon>
        <taxon>Spiralia</taxon>
        <taxon>Lophotrochozoa</taxon>
        <taxon>Mollusca</taxon>
        <taxon>Gastropoda</taxon>
        <taxon>Heterobranchia</taxon>
        <taxon>Euthyneura</taxon>
        <taxon>Panpulmonata</taxon>
        <taxon>Hygrophila</taxon>
        <taxon>Lymnaeoidea</taxon>
        <taxon>Planorbidae</taxon>
        <taxon>Biomphalaria</taxon>
    </lineage>
</organism>
<feature type="transmembrane region" description="Helical" evidence="2">
    <location>
        <begin position="105"/>
        <end position="126"/>
    </location>
</feature>
<protein>
    <submittedName>
        <fullName evidence="3">Transient receptor potential cation channel subfamily M member 1-like isoform X1</fullName>
    </submittedName>
</protein>
<keyword evidence="2" id="KW-0472">Membrane</keyword>
<feature type="transmembrane region" description="Helical" evidence="2">
    <location>
        <begin position="138"/>
        <end position="163"/>
    </location>
</feature>
<dbReference type="Proteomes" id="UP001233172">
    <property type="component" value="Unassembled WGS sequence"/>
</dbReference>
<dbReference type="PANTHER" id="PTHR13800:SF12">
    <property type="entry name" value="TRANSIENT RECEPTOR POTENTIAL CATION CHANNEL SUBFAMILY M MEMBER-LIKE 2"/>
    <property type="match status" value="1"/>
</dbReference>
<evidence type="ECO:0000313" key="3">
    <source>
        <dbReference type="EMBL" id="KAK0058614.1"/>
    </source>
</evidence>
<keyword evidence="2" id="KW-1133">Transmembrane helix</keyword>
<feature type="transmembrane region" description="Helical" evidence="2">
    <location>
        <begin position="184"/>
        <end position="204"/>
    </location>
</feature>
<dbReference type="GO" id="GO:0005886">
    <property type="term" value="C:plasma membrane"/>
    <property type="evidence" value="ECO:0007669"/>
    <property type="project" value="TreeGrafter"/>
</dbReference>
<evidence type="ECO:0000313" key="4">
    <source>
        <dbReference type="Proteomes" id="UP001233172"/>
    </source>
</evidence>
<keyword evidence="2" id="KW-0812">Transmembrane</keyword>
<proteinExistence type="predicted"/>
<keyword evidence="4" id="KW-1185">Reference proteome</keyword>
<dbReference type="PANTHER" id="PTHR13800">
    <property type="entry name" value="TRANSIENT RECEPTOR POTENTIAL CATION CHANNEL, SUBFAMILY M, MEMBER 6"/>
    <property type="match status" value="1"/>
</dbReference>
<reference evidence="3" key="1">
    <citation type="journal article" date="2023" name="PLoS Negl. Trop. Dis.">
        <title>A genome sequence for Biomphalaria pfeifferi, the major vector snail for the human-infecting parasite Schistosoma mansoni.</title>
        <authorList>
            <person name="Bu L."/>
            <person name="Lu L."/>
            <person name="Laidemitt M.R."/>
            <person name="Zhang S.M."/>
            <person name="Mutuku M."/>
            <person name="Mkoji G."/>
            <person name="Steinauer M."/>
            <person name="Loker E.S."/>
        </authorList>
    </citation>
    <scope>NUCLEOTIDE SEQUENCE</scope>
    <source>
        <strain evidence="3">KasaAsao</strain>
    </source>
</reference>
<gene>
    <name evidence="3" type="ORF">Bpfe_011919</name>
</gene>
<accession>A0AAD8BRS9</accession>
<reference evidence="3" key="2">
    <citation type="submission" date="2023-04" db="EMBL/GenBank/DDBJ databases">
        <authorList>
            <person name="Bu L."/>
            <person name="Lu L."/>
            <person name="Laidemitt M.R."/>
            <person name="Zhang S.M."/>
            <person name="Mutuku M."/>
            <person name="Mkoji G."/>
            <person name="Steinauer M."/>
            <person name="Loker E.S."/>
        </authorList>
    </citation>
    <scope>NUCLEOTIDE SEQUENCE</scope>
    <source>
        <strain evidence="3">KasaAsao</strain>
        <tissue evidence="3">Whole Snail</tissue>
    </source>
</reference>